<dbReference type="Pfam" id="PF02889">
    <property type="entry name" value="Sec63"/>
    <property type="match status" value="1"/>
</dbReference>
<evidence type="ECO:0000259" key="10">
    <source>
        <dbReference type="SMART" id="SM00973"/>
    </source>
</evidence>
<dbReference type="EC" id="5.6.2.4" evidence="7"/>
<dbReference type="RefSeq" id="XP_005831690.1">
    <property type="nucleotide sequence ID" value="XM_005831633.1"/>
</dbReference>
<keyword evidence="4" id="KW-0413">Isomerase</keyword>
<dbReference type="SUPFAM" id="SSF158702">
    <property type="entry name" value="Sec63 N-terminal domain-like"/>
    <property type="match status" value="1"/>
</dbReference>
<evidence type="ECO:0000256" key="8">
    <source>
        <dbReference type="ARBA" id="ARBA00048988"/>
    </source>
</evidence>
<dbReference type="EMBL" id="JH993003">
    <property type="protein sequence ID" value="EKX44710.1"/>
    <property type="molecule type" value="Genomic_DNA"/>
</dbReference>
<comment type="catalytic activity">
    <reaction evidence="6">
        <text>Couples ATP hydrolysis with the unwinding of duplex DNA by translocating in the 3'-5' direction.</text>
        <dbReference type="EC" id="5.6.2.4"/>
    </reaction>
</comment>
<comment type="catalytic activity">
    <reaction evidence="8">
        <text>ATP + H2O = ADP + phosphate + H(+)</text>
        <dbReference type="Rhea" id="RHEA:13065"/>
        <dbReference type="ChEBI" id="CHEBI:15377"/>
        <dbReference type="ChEBI" id="CHEBI:15378"/>
        <dbReference type="ChEBI" id="CHEBI:30616"/>
        <dbReference type="ChEBI" id="CHEBI:43474"/>
        <dbReference type="ChEBI" id="CHEBI:456216"/>
        <dbReference type="EC" id="5.6.2.4"/>
    </reaction>
</comment>
<dbReference type="SMART" id="SM00973">
    <property type="entry name" value="Sec63"/>
    <property type="match status" value="1"/>
</dbReference>
<accession>L1J9G4</accession>
<evidence type="ECO:0000256" key="5">
    <source>
        <dbReference type="ARBA" id="ARBA00023254"/>
    </source>
</evidence>
<feature type="region of interest" description="Disordered" evidence="9">
    <location>
        <begin position="629"/>
        <end position="652"/>
    </location>
</feature>
<evidence type="ECO:0000256" key="9">
    <source>
        <dbReference type="SAM" id="MobiDB-lite"/>
    </source>
</evidence>
<dbReference type="PANTHER" id="PTHR47835:SF3">
    <property type="entry name" value="HELICASE FOR MEIOSIS 1"/>
    <property type="match status" value="1"/>
</dbReference>
<dbReference type="PANTHER" id="PTHR47835">
    <property type="entry name" value="HFM1, ATP DEPENDENT DNA HELICASE HOMOLOG"/>
    <property type="match status" value="1"/>
</dbReference>
<dbReference type="GO" id="GO:0051321">
    <property type="term" value="P:meiotic cell cycle"/>
    <property type="evidence" value="ECO:0007669"/>
    <property type="project" value="UniProtKB-KW"/>
</dbReference>
<evidence type="ECO:0000256" key="1">
    <source>
        <dbReference type="ARBA" id="ARBA00004229"/>
    </source>
</evidence>
<evidence type="ECO:0000256" key="3">
    <source>
        <dbReference type="ARBA" id="ARBA00022806"/>
    </source>
</evidence>
<evidence type="ECO:0000313" key="13">
    <source>
        <dbReference type="Proteomes" id="UP000011087"/>
    </source>
</evidence>
<dbReference type="InterPro" id="IPR027417">
    <property type="entry name" value="P-loop_NTPase"/>
</dbReference>
<dbReference type="GeneID" id="17301272"/>
<dbReference type="PaxDb" id="55529-EKX44710"/>
<dbReference type="GO" id="GO:0043138">
    <property type="term" value="F:3'-5' DNA helicase activity"/>
    <property type="evidence" value="ECO:0007669"/>
    <property type="project" value="UniProtKB-EC"/>
</dbReference>
<dbReference type="HOGENOM" id="CLU_351077_0_0_1"/>
<dbReference type="InterPro" id="IPR052247">
    <property type="entry name" value="Meiotic_Crossover_Helicase"/>
</dbReference>
<keyword evidence="3" id="KW-0347">Helicase</keyword>
<keyword evidence="3" id="KW-0547">Nucleotide-binding</keyword>
<dbReference type="InterPro" id="IPR004179">
    <property type="entry name" value="Sec63-dom"/>
</dbReference>
<evidence type="ECO:0000256" key="4">
    <source>
        <dbReference type="ARBA" id="ARBA00023235"/>
    </source>
</evidence>
<keyword evidence="3" id="KW-0067">ATP-binding</keyword>
<dbReference type="EnsemblProtists" id="EKX44710">
    <property type="protein sequence ID" value="EKX44710"/>
    <property type="gene ID" value="GUITHDRAFT_139632"/>
</dbReference>
<feature type="compositionally biased region" description="Basic and acidic residues" evidence="9">
    <location>
        <begin position="629"/>
        <end position="640"/>
    </location>
</feature>
<organism evidence="11">
    <name type="scientific">Guillardia theta (strain CCMP2712)</name>
    <name type="common">Cryptophyte</name>
    <dbReference type="NCBI Taxonomy" id="905079"/>
    <lineage>
        <taxon>Eukaryota</taxon>
        <taxon>Cryptophyceae</taxon>
        <taxon>Pyrenomonadales</taxon>
        <taxon>Geminigeraceae</taxon>
        <taxon>Guillardia</taxon>
    </lineage>
</organism>
<dbReference type="eggNOG" id="KOG0952">
    <property type="taxonomic scope" value="Eukaryota"/>
</dbReference>
<evidence type="ECO:0000256" key="2">
    <source>
        <dbReference type="ARBA" id="ARBA00022801"/>
    </source>
</evidence>
<proteinExistence type="predicted"/>
<dbReference type="GO" id="GO:0009507">
    <property type="term" value="C:chloroplast"/>
    <property type="evidence" value="ECO:0007669"/>
    <property type="project" value="UniProtKB-SubCell"/>
</dbReference>
<gene>
    <name evidence="11" type="ORF">GUITHDRAFT_139632</name>
</gene>
<comment type="subcellular location">
    <subcellularLocation>
        <location evidence="1">Plastid</location>
        <location evidence="1">Chloroplast</location>
    </subcellularLocation>
</comment>
<reference evidence="12" key="3">
    <citation type="submission" date="2015-06" db="UniProtKB">
        <authorList>
            <consortium name="EnsemblProtists"/>
        </authorList>
    </citation>
    <scope>IDENTIFICATION</scope>
</reference>
<feature type="domain" description="SEC63" evidence="10">
    <location>
        <begin position="360"/>
        <end position="615"/>
    </location>
</feature>
<dbReference type="Gene3D" id="3.40.50.300">
    <property type="entry name" value="P-loop containing nucleotide triphosphate hydrolases"/>
    <property type="match status" value="1"/>
</dbReference>
<keyword evidence="5" id="KW-0469">Meiosis</keyword>
<dbReference type="Pfam" id="PF23445">
    <property type="entry name" value="WHD_SNRNP200"/>
    <property type="match status" value="1"/>
</dbReference>
<dbReference type="KEGG" id="gtt:GUITHDRAFT_139632"/>
<keyword evidence="13" id="KW-1185">Reference proteome</keyword>
<dbReference type="AlphaFoldDB" id="L1J9G4"/>
<dbReference type="Gene3D" id="1.10.3380.10">
    <property type="entry name" value="Sec63 N-terminal domain-like domain"/>
    <property type="match status" value="1"/>
</dbReference>
<sequence>MSPRRFLAPQAHQLLPLNHSPSFQVSALSHNPLSLLPPPRKVVDVPPALQGIFKHVFDFDAFNDMQHRLGCSDWIRQDCCLRDVCLPLVCGEASDLDFLWWNLLGNIRAICKLFAERRGSRKYPEKAIFLAPAKFLVSQKYESWKPKFQSSMQVNVVMLTGDTEISVSDLMAEVDDSALSTRIPKYWEKSHKIAFARKASTVGANLPAYLVIIKSTLTYDSNTKAWKEGLVHTYANSKLPVLKKTIELAGRPGYDVEGKTPLESQLHLALIEHLNSEIVLETIKDIDTMLAWASETFLWVRAKKRPKFYFPALMSSKCEISDSRIEQHIKHLMMQEYNKLRNAEPPFVVPLDRDALTFSSTPLGAIMAKYCIAYETILSFRTVPETAQTSELIEVISYAQEFSPFHCRNEQKKILENANKDSKLVRFKICKKSNTGGWTTPRKVNCLLQIAISTGTIENFTLRQEMQGICDTGCRVCEALIGRRHGMMIRMEGYFSSFLVYSDITVYEGMTGAIRKLVASGVKDLEDLNQLGPGKFESLVGRHTGVQYSKAFDGKKADIDLRITAVSVCNFKKKTFLPVLLVGSEQGGIILKKALQFPVINKNFVGRDAVLEIVLFVRSNINPVTTADHASKEADPENHHHDIKRKVKRPKQDSIVREALENKVSVKKVKLLHSSLSETTKAIHRTREESEPFNWDIERFAYRGSQAPSRCDRPGSMQSYGREALQGYISHTVDTPRKEVAGINGKLSMSSVVEPHASRYPLQLQKSVFAFLAATNDEVPARSCNLEAKHHSFSYDSFFEEF</sequence>
<protein>
    <recommendedName>
        <fullName evidence="7">DNA 3'-5' helicase</fullName>
        <ecNumber evidence="7">5.6.2.4</ecNumber>
    </recommendedName>
</protein>
<reference evidence="13" key="2">
    <citation type="submission" date="2012-11" db="EMBL/GenBank/DDBJ databases">
        <authorList>
            <person name="Kuo A."/>
            <person name="Curtis B.A."/>
            <person name="Tanifuji G."/>
            <person name="Burki F."/>
            <person name="Gruber A."/>
            <person name="Irimia M."/>
            <person name="Maruyama S."/>
            <person name="Arias M.C."/>
            <person name="Ball S.G."/>
            <person name="Gile G.H."/>
            <person name="Hirakawa Y."/>
            <person name="Hopkins J.F."/>
            <person name="Rensing S.A."/>
            <person name="Schmutz J."/>
            <person name="Symeonidi A."/>
            <person name="Elias M."/>
            <person name="Eveleigh R.J."/>
            <person name="Herman E.K."/>
            <person name="Klute M.J."/>
            <person name="Nakayama T."/>
            <person name="Obornik M."/>
            <person name="Reyes-Prieto A."/>
            <person name="Armbrust E.V."/>
            <person name="Aves S.J."/>
            <person name="Beiko R.G."/>
            <person name="Coutinho P."/>
            <person name="Dacks J.B."/>
            <person name="Durnford D.G."/>
            <person name="Fast N.M."/>
            <person name="Green B.R."/>
            <person name="Grisdale C."/>
            <person name="Hempe F."/>
            <person name="Henrissat B."/>
            <person name="Hoppner M.P."/>
            <person name="Ishida K.-I."/>
            <person name="Kim E."/>
            <person name="Koreny L."/>
            <person name="Kroth P.G."/>
            <person name="Liu Y."/>
            <person name="Malik S.-B."/>
            <person name="Maier U.G."/>
            <person name="McRose D."/>
            <person name="Mock T."/>
            <person name="Neilson J.A."/>
            <person name="Onodera N.T."/>
            <person name="Poole A.M."/>
            <person name="Pritham E.J."/>
            <person name="Richards T.A."/>
            <person name="Rocap G."/>
            <person name="Roy S.W."/>
            <person name="Sarai C."/>
            <person name="Schaack S."/>
            <person name="Shirato S."/>
            <person name="Slamovits C.H."/>
            <person name="Spencer D.F."/>
            <person name="Suzuki S."/>
            <person name="Worden A.Z."/>
            <person name="Zauner S."/>
            <person name="Barry K."/>
            <person name="Bell C."/>
            <person name="Bharti A.K."/>
            <person name="Crow J.A."/>
            <person name="Grimwood J."/>
            <person name="Kramer R."/>
            <person name="Lindquist E."/>
            <person name="Lucas S."/>
            <person name="Salamov A."/>
            <person name="McFadden G.I."/>
            <person name="Lane C.E."/>
            <person name="Keeling P.J."/>
            <person name="Gray M.W."/>
            <person name="Grigoriev I.V."/>
            <person name="Archibald J.M."/>
        </authorList>
    </citation>
    <scope>NUCLEOTIDE SEQUENCE</scope>
    <source>
        <strain evidence="13">CCMP2712</strain>
    </source>
</reference>
<dbReference type="Proteomes" id="UP000011087">
    <property type="component" value="Unassembled WGS sequence"/>
</dbReference>
<dbReference type="GO" id="GO:0016787">
    <property type="term" value="F:hydrolase activity"/>
    <property type="evidence" value="ECO:0007669"/>
    <property type="project" value="UniProtKB-KW"/>
</dbReference>
<dbReference type="InterPro" id="IPR057842">
    <property type="entry name" value="WH_MER3"/>
</dbReference>
<dbReference type="InterPro" id="IPR036388">
    <property type="entry name" value="WH-like_DNA-bd_sf"/>
</dbReference>
<dbReference type="STRING" id="905079.L1J9G4"/>
<dbReference type="Gene3D" id="1.10.10.10">
    <property type="entry name" value="Winged helix-like DNA-binding domain superfamily/Winged helix DNA-binding domain"/>
    <property type="match status" value="1"/>
</dbReference>
<evidence type="ECO:0000313" key="12">
    <source>
        <dbReference type="EnsemblProtists" id="EKX44710"/>
    </source>
</evidence>
<reference evidence="11 13" key="1">
    <citation type="journal article" date="2012" name="Nature">
        <title>Algal genomes reveal evolutionary mosaicism and the fate of nucleomorphs.</title>
        <authorList>
            <consortium name="DOE Joint Genome Institute"/>
            <person name="Curtis B.A."/>
            <person name="Tanifuji G."/>
            <person name="Burki F."/>
            <person name="Gruber A."/>
            <person name="Irimia M."/>
            <person name="Maruyama S."/>
            <person name="Arias M.C."/>
            <person name="Ball S.G."/>
            <person name="Gile G.H."/>
            <person name="Hirakawa Y."/>
            <person name="Hopkins J.F."/>
            <person name="Kuo A."/>
            <person name="Rensing S.A."/>
            <person name="Schmutz J."/>
            <person name="Symeonidi A."/>
            <person name="Elias M."/>
            <person name="Eveleigh R.J."/>
            <person name="Herman E.K."/>
            <person name="Klute M.J."/>
            <person name="Nakayama T."/>
            <person name="Obornik M."/>
            <person name="Reyes-Prieto A."/>
            <person name="Armbrust E.V."/>
            <person name="Aves S.J."/>
            <person name="Beiko R.G."/>
            <person name="Coutinho P."/>
            <person name="Dacks J.B."/>
            <person name="Durnford D.G."/>
            <person name="Fast N.M."/>
            <person name="Green B.R."/>
            <person name="Grisdale C.J."/>
            <person name="Hempel F."/>
            <person name="Henrissat B."/>
            <person name="Hoppner M.P."/>
            <person name="Ishida K."/>
            <person name="Kim E."/>
            <person name="Koreny L."/>
            <person name="Kroth P.G."/>
            <person name="Liu Y."/>
            <person name="Malik S.B."/>
            <person name="Maier U.G."/>
            <person name="McRose D."/>
            <person name="Mock T."/>
            <person name="Neilson J.A."/>
            <person name="Onodera N.T."/>
            <person name="Poole A.M."/>
            <person name="Pritham E.J."/>
            <person name="Richards T.A."/>
            <person name="Rocap G."/>
            <person name="Roy S.W."/>
            <person name="Sarai C."/>
            <person name="Schaack S."/>
            <person name="Shirato S."/>
            <person name="Slamovits C.H."/>
            <person name="Spencer D.F."/>
            <person name="Suzuki S."/>
            <person name="Worden A.Z."/>
            <person name="Zauner S."/>
            <person name="Barry K."/>
            <person name="Bell C."/>
            <person name="Bharti A.K."/>
            <person name="Crow J.A."/>
            <person name="Grimwood J."/>
            <person name="Kramer R."/>
            <person name="Lindquist E."/>
            <person name="Lucas S."/>
            <person name="Salamov A."/>
            <person name="McFadden G.I."/>
            <person name="Lane C.E."/>
            <person name="Keeling P.J."/>
            <person name="Gray M.W."/>
            <person name="Grigoriev I.V."/>
            <person name="Archibald J.M."/>
        </authorList>
    </citation>
    <scope>NUCLEOTIDE SEQUENCE</scope>
    <source>
        <strain evidence="11 13">CCMP2712</strain>
    </source>
</reference>
<keyword evidence="2" id="KW-0378">Hydrolase</keyword>
<evidence type="ECO:0000256" key="7">
    <source>
        <dbReference type="ARBA" id="ARBA00034808"/>
    </source>
</evidence>
<name>L1J9G4_GUITC</name>
<evidence type="ECO:0000256" key="6">
    <source>
        <dbReference type="ARBA" id="ARBA00034617"/>
    </source>
</evidence>
<dbReference type="OrthoDB" id="5575at2759"/>
<evidence type="ECO:0000313" key="11">
    <source>
        <dbReference type="EMBL" id="EKX44710.1"/>
    </source>
</evidence>